<dbReference type="OrthoDB" id="3647at2759"/>
<dbReference type="InterPro" id="IPR029063">
    <property type="entry name" value="SAM-dependent_MTases_sf"/>
</dbReference>
<dbReference type="Proteomes" id="UP000002499">
    <property type="component" value="Unassembled WGS sequence"/>
</dbReference>
<proteinExistence type="predicted"/>
<dbReference type="AlphaFoldDB" id="E9DST8"/>
<dbReference type="KEGG" id="maw:19244997"/>
<accession>E9DST8</accession>
<dbReference type="eggNOG" id="ENOG502SPDG">
    <property type="taxonomic scope" value="Eukaryota"/>
</dbReference>
<dbReference type="SUPFAM" id="SSF53335">
    <property type="entry name" value="S-adenosyl-L-methionine-dependent methyltransferases"/>
    <property type="match status" value="1"/>
</dbReference>
<keyword evidence="5" id="KW-1185">Reference proteome</keyword>
<dbReference type="InterPro" id="IPR041698">
    <property type="entry name" value="Methyltransf_25"/>
</dbReference>
<dbReference type="Gene3D" id="3.40.50.150">
    <property type="entry name" value="Vaccinia Virus protein VP39"/>
    <property type="match status" value="1"/>
</dbReference>
<dbReference type="GeneID" id="19244997"/>
<protein>
    <submittedName>
        <fullName evidence="4">ToxA protein</fullName>
    </submittedName>
</protein>
<evidence type="ECO:0000256" key="1">
    <source>
        <dbReference type="ARBA" id="ARBA00022603"/>
    </source>
</evidence>
<dbReference type="Pfam" id="PF13649">
    <property type="entry name" value="Methyltransf_25"/>
    <property type="match status" value="1"/>
</dbReference>
<dbReference type="CDD" id="cd02440">
    <property type="entry name" value="AdoMet_MTases"/>
    <property type="match status" value="1"/>
</dbReference>
<dbReference type="RefSeq" id="XP_007807026.1">
    <property type="nucleotide sequence ID" value="XM_007808835.1"/>
</dbReference>
<evidence type="ECO:0000313" key="5">
    <source>
        <dbReference type="Proteomes" id="UP000002499"/>
    </source>
</evidence>
<dbReference type="GO" id="GO:0032259">
    <property type="term" value="P:methylation"/>
    <property type="evidence" value="ECO:0007669"/>
    <property type="project" value="UniProtKB-KW"/>
</dbReference>
<dbReference type="STRING" id="655827.E9DST8"/>
<dbReference type="EMBL" id="GL698471">
    <property type="protein sequence ID" value="EFY93448.1"/>
    <property type="molecule type" value="Genomic_DNA"/>
</dbReference>
<feature type="domain" description="Methyltransferase" evidence="3">
    <location>
        <begin position="42"/>
        <end position="143"/>
    </location>
</feature>
<evidence type="ECO:0000259" key="3">
    <source>
        <dbReference type="Pfam" id="PF13649"/>
    </source>
</evidence>
<sequence>MAQYDTIGTQYDVIKKTPFNKLEQFNFRKHVEPFLQRHGTKVLDLACGTGFYSSLLLEWGASFVVGVDISSSMVNAAKARLAETPYASRARFVQGNGIIPQGYSSDDKGFDVVSGAWFLNYASNPDQLASMFRTISTNLNSHGVFIGICLHPTDDLESFASGVNNSAWAQTGVHYEFGKALPGGIGFPITVFGSVSPDSKVEFGSFYLKKSLYEQAARVGGMTGRIVWRNCEFLDETWREEIGLHGDDDGWRSLQEYPLLCTLLVWKE</sequence>
<dbReference type="GO" id="GO:0008168">
    <property type="term" value="F:methyltransferase activity"/>
    <property type="evidence" value="ECO:0007669"/>
    <property type="project" value="UniProtKB-KW"/>
</dbReference>
<name>E9DST8_METAQ</name>
<dbReference type="InParanoid" id="E9DST8"/>
<dbReference type="OMA" id="VWRNCEF"/>
<evidence type="ECO:0000313" key="4">
    <source>
        <dbReference type="EMBL" id="EFY93448.1"/>
    </source>
</evidence>
<gene>
    <name evidence="4" type="ORF">MAC_00686</name>
</gene>
<dbReference type="HOGENOM" id="CLU_049749_3_1_1"/>
<reference evidence="4 5" key="1">
    <citation type="journal article" date="2011" name="PLoS Genet.">
        <title>Genome sequencing and comparative transcriptomics of the model entomopathogenic fungi Metarhizium anisopliae and M. acridum.</title>
        <authorList>
            <person name="Gao Q."/>
            <person name="Jin K."/>
            <person name="Ying S.H."/>
            <person name="Zhang Y."/>
            <person name="Xiao G."/>
            <person name="Shang Y."/>
            <person name="Duan Z."/>
            <person name="Hu X."/>
            <person name="Xie X.Q."/>
            <person name="Zhou G."/>
            <person name="Peng G."/>
            <person name="Luo Z."/>
            <person name="Huang W."/>
            <person name="Wang B."/>
            <person name="Fang W."/>
            <person name="Wang S."/>
            <person name="Zhong Y."/>
            <person name="Ma L.J."/>
            <person name="St Leger R.J."/>
            <person name="Zhao G.P."/>
            <person name="Pei Y."/>
            <person name="Feng M.G."/>
            <person name="Xia Y."/>
            <person name="Wang C."/>
        </authorList>
    </citation>
    <scope>NUCLEOTIDE SEQUENCE [LARGE SCALE GENOMIC DNA]</scope>
    <source>
        <strain evidence="4 5">CQMa 102</strain>
    </source>
</reference>
<keyword evidence="1" id="KW-0489">Methyltransferase</keyword>
<keyword evidence="2" id="KW-0808">Transferase</keyword>
<evidence type="ECO:0000256" key="2">
    <source>
        <dbReference type="ARBA" id="ARBA00022679"/>
    </source>
</evidence>
<organism evidence="5">
    <name type="scientific">Metarhizium acridum (strain CQMa 102)</name>
    <dbReference type="NCBI Taxonomy" id="655827"/>
    <lineage>
        <taxon>Eukaryota</taxon>
        <taxon>Fungi</taxon>
        <taxon>Dikarya</taxon>
        <taxon>Ascomycota</taxon>
        <taxon>Pezizomycotina</taxon>
        <taxon>Sordariomycetes</taxon>
        <taxon>Hypocreomycetidae</taxon>
        <taxon>Hypocreales</taxon>
        <taxon>Clavicipitaceae</taxon>
        <taxon>Metarhizium</taxon>
    </lineage>
</organism>
<dbReference type="PANTHER" id="PTHR43861">
    <property type="entry name" value="TRANS-ACONITATE 2-METHYLTRANSFERASE-RELATED"/>
    <property type="match status" value="1"/>
</dbReference>
<dbReference type="PANTHER" id="PTHR43861:SF1">
    <property type="entry name" value="TRANS-ACONITATE 2-METHYLTRANSFERASE"/>
    <property type="match status" value="1"/>
</dbReference>